<protein>
    <submittedName>
        <fullName evidence="3">HesA/MoeB/ThiF family protein</fullName>
    </submittedName>
</protein>
<proteinExistence type="predicted"/>
<reference evidence="4" key="1">
    <citation type="journal article" date="2019" name="Int. J. Syst. Evol. Microbiol.">
        <title>The Global Catalogue of Microorganisms (GCM) 10K type strain sequencing project: providing services to taxonomists for standard genome sequencing and annotation.</title>
        <authorList>
            <consortium name="The Broad Institute Genomics Platform"/>
            <consortium name="The Broad Institute Genome Sequencing Center for Infectious Disease"/>
            <person name="Wu L."/>
            <person name="Ma J."/>
        </authorList>
    </citation>
    <scope>NUCLEOTIDE SEQUENCE [LARGE SCALE GENOMIC DNA]</scope>
    <source>
        <strain evidence="4">JCM 17069</strain>
    </source>
</reference>
<keyword evidence="1" id="KW-0472">Membrane</keyword>
<feature type="domain" description="THIF-type NAD/FAD binding fold" evidence="2">
    <location>
        <begin position="5"/>
        <end position="232"/>
    </location>
</feature>
<dbReference type="PANTHER" id="PTHR10953">
    <property type="entry name" value="UBIQUITIN-ACTIVATING ENZYME E1"/>
    <property type="match status" value="1"/>
</dbReference>
<comment type="caution">
    <text evidence="3">The sequence shown here is derived from an EMBL/GenBank/DDBJ whole genome shotgun (WGS) entry which is preliminary data.</text>
</comment>
<evidence type="ECO:0000313" key="3">
    <source>
        <dbReference type="EMBL" id="GAA4061068.1"/>
    </source>
</evidence>
<dbReference type="EMBL" id="BAABCT010000001">
    <property type="protein sequence ID" value="GAA4061068.1"/>
    <property type="molecule type" value="Genomic_DNA"/>
</dbReference>
<dbReference type="Pfam" id="PF00899">
    <property type="entry name" value="ThiF"/>
    <property type="match status" value="1"/>
</dbReference>
<organism evidence="3 4">
    <name type="scientific">Flavobacterium cheonanense</name>
    <dbReference type="NCBI Taxonomy" id="706183"/>
    <lineage>
        <taxon>Bacteria</taxon>
        <taxon>Pseudomonadati</taxon>
        <taxon>Bacteroidota</taxon>
        <taxon>Flavobacteriia</taxon>
        <taxon>Flavobacteriales</taxon>
        <taxon>Flavobacteriaceae</taxon>
        <taxon>Flavobacterium</taxon>
    </lineage>
</organism>
<dbReference type="RefSeq" id="WP_298306816.1">
    <property type="nucleotide sequence ID" value="NZ_BAABCT010000001.1"/>
</dbReference>
<sequence>MIDRYQKQIVIPEIGESGQKHLANASVLITGAGGLGVIVASYLVAMGVGTIGICDFDKVEVSNLHRQILFTPSDIGKSKVSVLAEKLRLQNPNIIINRIEKKIEKNSVIEIAKNYQIICDCTDQGMSRTIINDYCAEHKKVLVHGAVSDWQGYITVFHYLNGFSLKDIFDFNNYLKSESCSEIGVISPICGIIGSYMTTETIKVILNLEDVLEGKILYVNLLNNQIRKINIKKNIS</sequence>
<dbReference type="SUPFAM" id="SSF69572">
    <property type="entry name" value="Activating enzymes of the ubiquitin-like proteins"/>
    <property type="match status" value="1"/>
</dbReference>
<keyword evidence="1" id="KW-1133">Transmembrane helix</keyword>
<evidence type="ECO:0000256" key="1">
    <source>
        <dbReference type="SAM" id="Phobius"/>
    </source>
</evidence>
<dbReference type="PANTHER" id="PTHR10953:SF102">
    <property type="entry name" value="ADENYLYLTRANSFERASE AND SULFURTRANSFERASE MOCS3"/>
    <property type="match status" value="1"/>
</dbReference>
<dbReference type="Gene3D" id="3.40.50.720">
    <property type="entry name" value="NAD(P)-binding Rossmann-like Domain"/>
    <property type="match status" value="1"/>
</dbReference>
<evidence type="ECO:0000259" key="2">
    <source>
        <dbReference type="Pfam" id="PF00899"/>
    </source>
</evidence>
<dbReference type="InterPro" id="IPR045886">
    <property type="entry name" value="ThiF/MoeB/HesA"/>
</dbReference>
<dbReference type="InterPro" id="IPR035985">
    <property type="entry name" value="Ubiquitin-activating_enz"/>
</dbReference>
<dbReference type="Proteomes" id="UP001500367">
    <property type="component" value="Unassembled WGS sequence"/>
</dbReference>
<keyword evidence="4" id="KW-1185">Reference proteome</keyword>
<accession>A0ABP7V8N8</accession>
<evidence type="ECO:0000313" key="4">
    <source>
        <dbReference type="Proteomes" id="UP001500367"/>
    </source>
</evidence>
<keyword evidence="1" id="KW-0812">Transmembrane</keyword>
<dbReference type="InterPro" id="IPR000594">
    <property type="entry name" value="ThiF_NAD_FAD-bd"/>
</dbReference>
<dbReference type="CDD" id="cd00757">
    <property type="entry name" value="ThiF_MoeB_HesA_family"/>
    <property type="match status" value="1"/>
</dbReference>
<feature type="transmembrane region" description="Helical" evidence="1">
    <location>
        <begin position="21"/>
        <end position="44"/>
    </location>
</feature>
<gene>
    <name evidence="3" type="ORF">GCM10022389_01870</name>
</gene>
<name>A0ABP7V8N8_9FLAO</name>